<feature type="region of interest" description="Disordered" evidence="1">
    <location>
        <begin position="272"/>
        <end position="319"/>
    </location>
</feature>
<evidence type="ECO:0000313" key="3">
    <source>
        <dbReference type="Proteomes" id="UP000807025"/>
    </source>
</evidence>
<dbReference type="EMBL" id="MU154691">
    <property type="protein sequence ID" value="KAF9488910.1"/>
    <property type="molecule type" value="Genomic_DNA"/>
</dbReference>
<sequence length="319" mass="35708">MFQDLKYGHILARPSEGACPTLPLLSTPRPGSYLDGMHQYWVKSCGCIVTFYLGGLQPPICKTSTYPDSIYYSEPIIPSHIPISPIRKRVDHCVLAPCHYRHHMVAVVASSPTRFEIPARICGIGLHVSLNGTRAVRGPNRICGRSKQLFEWAEGKSYSQPLAFLLDGNTNDANANSTRLERRSMGRGSHSTPLWIRRHKPRWLPNVSKTVVIVIWDNLSRGLCLIRLDHIEVNGLRAISMLRTWPSFRQSSVIPSDANYRSSSLSRCFIRTDDTTPRPYSDQEIATPRGNTREQSGRWARTKGSNPADGQIAMALADS</sequence>
<accession>A0A9P5ZLQ3</accession>
<name>A0A9P5ZLQ3_PLEER</name>
<proteinExistence type="predicted"/>
<dbReference type="Proteomes" id="UP000807025">
    <property type="component" value="Unassembled WGS sequence"/>
</dbReference>
<organism evidence="2 3">
    <name type="scientific">Pleurotus eryngii</name>
    <name type="common">Boletus of the steppes</name>
    <dbReference type="NCBI Taxonomy" id="5323"/>
    <lineage>
        <taxon>Eukaryota</taxon>
        <taxon>Fungi</taxon>
        <taxon>Dikarya</taxon>
        <taxon>Basidiomycota</taxon>
        <taxon>Agaricomycotina</taxon>
        <taxon>Agaricomycetes</taxon>
        <taxon>Agaricomycetidae</taxon>
        <taxon>Agaricales</taxon>
        <taxon>Pleurotineae</taxon>
        <taxon>Pleurotaceae</taxon>
        <taxon>Pleurotus</taxon>
    </lineage>
</organism>
<evidence type="ECO:0000313" key="2">
    <source>
        <dbReference type="EMBL" id="KAF9488910.1"/>
    </source>
</evidence>
<protein>
    <submittedName>
        <fullName evidence="2">Uncharacterized protein</fullName>
    </submittedName>
</protein>
<keyword evidence="3" id="KW-1185">Reference proteome</keyword>
<evidence type="ECO:0000256" key="1">
    <source>
        <dbReference type="SAM" id="MobiDB-lite"/>
    </source>
</evidence>
<dbReference type="AlphaFoldDB" id="A0A9P5ZLQ3"/>
<reference evidence="2" key="1">
    <citation type="submission" date="2020-11" db="EMBL/GenBank/DDBJ databases">
        <authorList>
            <consortium name="DOE Joint Genome Institute"/>
            <person name="Ahrendt S."/>
            <person name="Riley R."/>
            <person name="Andreopoulos W."/>
            <person name="Labutti K."/>
            <person name="Pangilinan J."/>
            <person name="Ruiz-Duenas F.J."/>
            <person name="Barrasa J.M."/>
            <person name="Sanchez-Garcia M."/>
            <person name="Camarero S."/>
            <person name="Miyauchi S."/>
            <person name="Serrano A."/>
            <person name="Linde D."/>
            <person name="Babiker R."/>
            <person name="Drula E."/>
            <person name="Ayuso-Fernandez I."/>
            <person name="Pacheco R."/>
            <person name="Padilla G."/>
            <person name="Ferreira P."/>
            <person name="Barriuso J."/>
            <person name="Kellner H."/>
            <person name="Castanera R."/>
            <person name="Alfaro M."/>
            <person name="Ramirez L."/>
            <person name="Pisabarro A.G."/>
            <person name="Kuo A."/>
            <person name="Tritt A."/>
            <person name="Lipzen A."/>
            <person name="He G."/>
            <person name="Yan M."/>
            <person name="Ng V."/>
            <person name="Cullen D."/>
            <person name="Martin F."/>
            <person name="Rosso M.-N."/>
            <person name="Henrissat B."/>
            <person name="Hibbett D."/>
            <person name="Martinez A.T."/>
            <person name="Grigoriev I.V."/>
        </authorList>
    </citation>
    <scope>NUCLEOTIDE SEQUENCE</scope>
    <source>
        <strain evidence="2">ATCC 90797</strain>
    </source>
</reference>
<comment type="caution">
    <text evidence="2">The sequence shown here is derived from an EMBL/GenBank/DDBJ whole genome shotgun (WGS) entry which is preliminary data.</text>
</comment>
<gene>
    <name evidence="2" type="ORF">BDN71DRAFT_1435768</name>
</gene>